<comment type="function">
    <text evidence="9">Specifically methylates the N3 position of the uracil ring of uridine 1498 (m3U1498) in 16S rRNA. Acts on the fully assembled 30S ribosomal subunit.</text>
</comment>
<proteinExistence type="inferred from homology"/>
<evidence type="ECO:0000313" key="13">
    <source>
        <dbReference type="EMBL" id="KAA6330299.1"/>
    </source>
</evidence>
<evidence type="ECO:0000259" key="12">
    <source>
        <dbReference type="Pfam" id="PF20260"/>
    </source>
</evidence>
<dbReference type="InterPro" id="IPR029026">
    <property type="entry name" value="tRNA_m1G_MTases_N"/>
</dbReference>
<dbReference type="InterPro" id="IPR015947">
    <property type="entry name" value="PUA-like_sf"/>
</dbReference>
<comment type="catalytic activity">
    <reaction evidence="10">
        <text>uridine(1498) in 16S rRNA + S-adenosyl-L-methionine = N(3)-methyluridine(1498) in 16S rRNA + S-adenosyl-L-homocysteine + H(+)</text>
        <dbReference type="Rhea" id="RHEA:42920"/>
        <dbReference type="Rhea" id="RHEA-COMP:10283"/>
        <dbReference type="Rhea" id="RHEA-COMP:10284"/>
        <dbReference type="ChEBI" id="CHEBI:15378"/>
        <dbReference type="ChEBI" id="CHEBI:57856"/>
        <dbReference type="ChEBI" id="CHEBI:59789"/>
        <dbReference type="ChEBI" id="CHEBI:65315"/>
        <dbReference type="ChEBI" id="CHEBI:74502"/>
        <dbReference type="EC" id="2.1.1.193"/>
    </reaction>
</comment>
<dbReference type="NCBIfam" id="TIGR00046">
    <property type="entry name" value="RsmE family RNA methyltransferase"/>
    <property type="match status" value="1"/>
</dbReference>
<dbReference type="AlphaFoldDB" id="A0A5J4R976"/>
<evidence type="ECO:0000256" key="7">
    <source>
        <dbReference type="ARBA" id="ARBA00022679"/>
    </source>
</evidence>
<gene>
    <name evidence="13" type="ORF">EZS27_020982</name>
</gene>
<reference evidence="13" key="1">
    <citation type="submission" date="2019-03" db="EMBL/GenBank/DDBJ databases">
        <title>Single cell metagenomics reveals metabolic interactions within the superorganism composed of flagellate Streblomastix strix and complex community of Bacteroidetes bacteria on its surface.</title>
        <authorList>
            <person name="Treitli S.C."/>
            <person name="Kolisko M."/>
            <person name="Husnik F."/>
            <person name="Keeling P."/>
            <person name="Hampl V."/>
        </authorList>
    </citation>
    <scope>NUCLEOTIDE SEQUENCE</scope>
    <source>
        <strain evidence="13">STM</strain>
    </source>
</reference>
<dbReference type="PANTHER" id="PTHR30027">
    <property type="entry name" value="RIBOSOMAL RNA SMALL SUBUNIT METHYLTRANSFERASE E"/>
    <property type="match status" value="1"/>
</dbReference>
<dbReference type="GO" id="GO:0005737">
    <property type="term" value="C:cytoplasm"/>
    <property type="evidence" value="ECO:0007669"/>
    <property type="project" value="UniProtKB-SubCell"/>
</dbReference>
<evidence type="ECO:0000256" key="9">
    <source>
        <dbReference type="ARBA" id="ARBA00025699"/>
    </source>
</evidence>
<dbReference type="InterPro" id="IPR006700">
    <property type="entry name" value="RsmE"/>
</dbReference>
<dbReference type="InterPro" id="IPR046887">
    <property type="entry name" value="RsmE_PUA-like"/>
</dbReference>
<keyword evidence="4" id="KW-0963">Cytoplasm</keyword>
<keyword evidence="7 13" id="KW-0808">Transferase</keyword>
<dbReference type="PANTHER" id="PTHR30027:SF3">
    <property type="entry name" value="16S RRNA (URACIL(1498)-N(3))-METHYLTRANSFERASE"/>
    <property type="match status" value="1"/>
</dbReference>
<keyword evidence="8" id="KW-0949">S-adenosyl-L-methionine</keyword>
<dbReference type="Pfam" id="PF04452">
    <property type="entry name" value="Methyltrans_RNA"/>
    <property type="match status" value="1"/>
</dbReference>
<feature type="domain" description="Ribosomal RNA small subunit methyltransferase E PUA-like" evidence="12">
    <location>
        <begin position="25"/>
        <end position="71"/>
    </location>
</feature>
<comment type="similarity">
    <text evidence="2">Belongs to the RNA methyltransferase RsmE family.</text>
</comment>
<dbReference type="NCBIfam" id="NF008702">
    <property type="entry name" value="PRK11713.6-1"/>
    <property type="match status" value="1"/>
</dbReference>
<keyword evidence="5" id="KW-0698">rRNA processing</keyword>
<dbReference type="InterPro" id="IPR029028">
    <property type="entry name" value="Alpha/beta_knot_MTases"/>
</dbReference>
<sequence>MYIQSLSIRPDRLFYTPDIQTTLELPEEEAGHCIRVLRLSQGDEITLTDGKGFFYPAEIAIIAGKRCTVTLRETVGAEPLWQGHLHIAFAPAKNMDRNEWLAEKATEIGIDELTFLNCRFSERRVIKAERINKIMISAVKQSLKARVPQLNGMTDFEAFVSQDFKGQKFIAHCKESERFILKDVIRKGENALVLIGPEGDFSEDEIKKAVEKGFIPVSLGKSRLRTETAALVACHILNLTNQLV</sequence>
<dbReference type="InterPro" id="IPR046886">
    <property type="entry name" value="RsmE_MTase_dom"/>
</dbReference>
<name>A0A5J4R976_9ZZZZ</name>
<dbReference type="Gene3D" id="2.40.240.20">
    <property type="entry name" value="Hypothetical PUA domain-like, domain 1"/>
    <property type="match status" value="1"/>
</dbReference>
<dbReference type="EMBL" id="SNRY01001522">
    <property type="protein sequence ID" value="KAA6330299.1"/>
    <property type="molecule type" value="Genomic_DNA"/>
</dbReference>
<comment type="caution">
    <text evidence="13">The sequence shown here is derived from an EMBL/GenBank/DDBJ whole genome shotgun (WGS) entry which is preliminary data.</text>
</comment>
<dbReference type="SUPFAM" id="SSF75217">
    <property type="entry name" value="alpha/beta knot"/>
    <property type="match status" value="1"/>
</dbReference>
<evidence type="ECO:0000256" key="1">
    <source>
        <dbReference type="ARBA" id="ARBA00004496"/>
    </source>
</evidence>
<keyword evidence="6 13" id="KW-0489">Methyltransferase</keyword>
<evidence type="ECO:0000259" key="11">
    <source>
        <dbReference type="Pfam" id="PF04452"/>
    </source>
</evidence>
<evidence type="ECO:0000256" key="6">
    <source>
        <dbReference type="ARBA" id="ARBA00022603"/>
    </source>
</evidence>
<comment type="subcellular location">
    <subcellularLocation>
        <location evidence="1">Cytoplasm</location>
    </subcellularLocation>
</comment>
<evidence type="ECO:0000256" key="4">
    <source>
        <dbReference type="ARBA" id="ARBA00022490"/>
    </source>
</evidence>
<dbReference type="GO" id="GO:0070042">
    <property type="term" value="F:rRNA (uridine-N3-)-methyltransferase activity"/>
    <property type="evidence" value="ECO:0007669"/>
    <property type="project" value="TreeGrafter"/>
</dbReference>
<accession>A0A5J4R976</accession>
<evidence type="ECO:0000256" key="5">
    <source>
        <dbReference type="ARBA" id="ARBA00022552"/>
    </source>
</evidence>
<evidence type="ECO:0000256" key="8">
    <source>
        <dbReference type="ARBA" id="ARBA00022691"/>
    </source>
</evidence>
<evidence type="ECO:0000256" key="2">
    <source>
        <dbReference type="ARBA" id="ARBA00005528"/>
    </source>
</evidence>
<dbReference type="EC" id="2.1.1.193" evidence="3"/>
<evidence type="ECO:0000256" key="3">
    <source>
        <dbReference type="ARBA" id="ARBA00012328"/>
    </source>
</evidence>
<dbReference type="PIRSF" id="PIRSF015601">
    <property type="entry name" value="MTase_slr0722"/>
    <property type="match status" value="1"/>
</dbReference>
<dbReference type="SUPFAM" id="SSF88697">
    <property type="entry name" value="PUA domain-like"/>
    <property type="match status" value="1"/>
</dbReference>
<evidence type="ECO:0000256" key="10">
    <source>
        <dbReference type="ARBA" id="ARBA00047944"/>
    </source>
</evidence>
<protein>
    <recommendedName>
        <fullName evidence="3">16S rRNA (uracil(1498)-N(3))-methyltransferase</fullName>
        <ecNumber evidence="3">2.1.1.193</ecNumber>
    </recommendedName>
</protein>
<feature type="domain" description="Ribosomal RNA small subunit methyltransferase E methyltransferase" evidence="11">
    <location>
        <begin position="84"/>
        <end position="237"/>
    </location>
</feature>
<dbReference type="Gene3D" id="3.40.1280.10">
    <property type="match status" value="1"/>
</dbReference>
<dbReference type="GO" id="GO:0070475">
    <property type="term" value="P:rRNA base methylation"/>
    <property type="evidence" value="ECO:0007669"/>
    <property type="project" value="TreeGrafter"/>
</dbReference>
<organism evidence="13">
    <name type="scientific">termite gut metagenome</name>
    <dbReference type="NCBI Taxonomy" id="433724"/>
    <lineage>
        <taxon>unclassified sequences</taxon>
        <taxon>metagenomes</taxon>
        <taxon>organismal metagenomes</taxon>
    </lineage>
</organism>
<dbReference type="CDD" id="cd18084">
    <property type="entry name" value="RsmE-like"/>
    <property type="match status" value="1"/>
</dbReference>
<dbReference type="Pfam" id="PF20260">
    <property type="entry name" value="PUA_4"/>
    <property type="match status" value="1"/>
</dbReference>